<dbReference type="AlphaFoldDB" id="A0A2D3UR91"/>
<evidence type="ECO:0000313" key="2">
    <source>
        <dbReference type="EMBL" id="CZT17018.1"/>
    </source>
</evidence>
<sequence>MAAPSQSRLPGRQGLRSRPTSMFEVPSEHMKRLQQIGDGNADMNTTSPSETGTTSKISKRRSLLPHFSRKSSQDDRVAPASIPEDAAPSAGGSDDRKAMLPPPRPSRLSSLRAPGRAAATHSRTASKDKIGAPGSAPAPAQKASSIADQFTSRVESGLKRTTSTRLPQTPNLRGPTPPIAAASTSTQRERAISNVSTASTKSHKRGSASISRTAAPGSTKPPQSSGTSPNSSKSPPSSSLARPRSSRTQMPPPSRPTFSTYQQHYSPAKTALPKPPIPAVKATKPAAPSVEDEIPITFDIALEQIELLQLSLLHESSAKALIEFEASAKKQLSARHTKLSREYDGIRAHEQRRRRFVNLTTLESWGADPALLAEHLQTVVRVVSDLRGHTEAGSRYSEMTGTFEKWATDAESFLMDEKSPANATEALPDSWRATHTALSLKLRAIQRDLSTLPPLPPNEEPDIVPSIQVLMQSCSSLVDGILKELELMTKIQKEVLQRGKERIDEQISALVSSTDVTGEKENWIPTPAWQSVP</sequence>
<accession>A0A2D3UR91</accession>
<feature type="region of interest" description="Disordered" evidence="1">
    <location>
        <begin position="1"/>
        <end position="288"/>
    </location>
</feature>
<dbReference type="STRING" id="112498.A0A2D3UR91"/>
<feature type="compositionally biased region" description="Polar residues" evidence="1">
    <location>
        <begin position="142"/>
        <end position="171"/>
    </location>
</feature>
<evidence type="ECO:0000256" key="1">
    <source>
        <dbReference type="SAM" id="MobiDB-lite"/>
    </source>
</evidence>
<reference evidence="2 3" key="1">
    <citation type="submission" date="2016-03" db="EMBL/GenBank/DDBJ databases">
        <authorList>
            <person name="Ploux O."/>
        </authorList>
    </citation>
    <scope>NUCLEOTIDE SEQUENCE [LARGE SCALE GENOMIC DNA]</scope>
    <source>
        <strain evidence="2 3">URUG2</strain>
    </source>
</reference>
<organism evidence="2 3">
    <name type="scientific">Ramularia collo-cygni</name>
    <dbReference type="NCBI Taxonomy" id="112498"/>
    <lineage>
        <taxon>Eukaryota</taxon>
        <taxon>Fungi</taxon>
        <taxon>Dikarya</taxon>
        <taxon>Ascomycota</taxon>
        <taxon>Pezizomycotina</taxon>
        <taxon>Dothideomycetes</taxon>
        <taxon>Dothideomycetidae</taxon>
        <taxon>Mycosphaerellales</taxon>
        <taxon>Mycosphaerellaceae</taxon>
        <taxon>Ramularia</taxon>
    </lineage>
</organism>
<feature type="compositionally biased region" description="Basic residues" evidence="1">
    <location>
        <begin position="57"/>
        <end position="69"/>
    </location>
</feature>
<gene>
    <name evidence="2" type="ORF">RCC_02850</name>
</gene>
<dbReference type="RefSeq" id="XP_023623911.1">
    <property type="nucleotide sequence ID" value="XM_023768143.1"/>
</dbReference>
<dbReference type="Proteomes" id="UP000225277">
    <property type="component" value="Unassembled WGS sequence"/>
</dbReference>
<keyword evidence="3" id="KW-1185">Reference proteome</keyword>
<feature type="compositionally biased region" description="Polar residues" evidence="1">
    <location>
        <begin position="42"/>
        <end position="56"/>
    </location>
</feature>
<dbReference type="EMBL" id="FJUY01000003">
    <property type="protein sequence ID" value="CZT17018.1"/>
    <property type="molecule type" value="Genomic_DNA"/>
</dbReference>
<dbReference type="GeneID" id="35598061"/>
<feature type="compositionally biased region" description="Low complexity" evidence="1">
    <location>
        <begin position="221"/>
        <end position="247"/>
    </location>
</feature>
<name>A0A2D3UR91_9PEZI</name>
<feature type="compositionally biased region" description="Polar residues" evidence="1">
    <location>
        <begin position="256"/>
        <end position="265"/>
    </location>
</feature>
<proteinExistence type="predicted"/>
<evidence type="ECO:0000313" key="3">
    <source>
        <dbReference type="Proteomes" id="UP000225277"/>
    </source>
</evidence>
<dbReference type="OrthoDB" id="5429993at2759"/>
<protein>
    <submittedName>
        <fullName evidence="2">Uncharacterized protein</fullName>
    </submittedName>
</protein>
<feature type="compositionally biased region" description="Low complexity" evidence="1">
    <location>
        <begin position="106"/>
        <end position="119"/>
    </location>
</feature>